<comment type="catalytic activity">
    <reaction evidence="1">
        <text>a monocarboxylic acid amide + H2O = a monocarboxylate + NH4(+)</text>
        <dbReference type="Rhea" id="RHEA:12020"/>
        <dbReference type="ChEBI" id="CHEBI:15377"/>
        <dbReference type="ChEBI" id="CHEBI:28938"/>
        <dbReference type="ChEBI" id="CHEBI:35757"/>
        <dbReference type="ChEBI" id="CHEBI:83628"/>
        <dbReference type="EC" id="3.5.1.4"/>
    </reaction>
</comment>
<evidence type="ECO:0000256" key="4">
    <source>
        <dbReference type="ARBA" id="ARBA00022801"/>
    </source>
</evidence>
<dbReference type="PIRSF" id="PIRSF001221">
    <property type="entry name" value="Amidase_fungi"/>
    <property type="match status" value="1"/>
</dbReference>
<evidence type="ECO:0000313" key="9">
    <source>
        <dbReference type="Proteomes" id="UP001140562"/>
    </source>
</evidence>
<comment type="caution">
    <text evidence="8">The sequence shown here is derived from an EMBL/GenBank/DDBJ whole genome shotgun (WGS) entry which is preliminary data.</text>
</comment>
<proteinExistence type="inferred from homology"/>
<name>A0A9W9C272_9PLEO</name>
<dbReference type="OrthoDB" id="6428749at2759"/>
<feature type="active site" description="Charge relay system" evidence="5">
    <location>
        <position position="214"/>
    </location>
</feature>
<dbReference type="AlphaFoldDB" id="A0A9W9C272"/>
<protein>
    <recommendedName>
        <fullName evidence="3">amidase</fullName>
        <ecNumber evidence="3">3.5.1.4</ecNumber>
    </recommendedName>
</protein>
<evidence type="ECO:0000256" key="3">
    <source>
        <dbReference type="ARBA" id="ARBA00012922"/>
    </source>
</evidence>
<feature type="active site" description="Acyl-ester intermediate" evidence="5">
    <location>
        <position position="238"/>
    </location>
</feature>
<accession>A0A9W9C272</accession>
<dbReference type="PANTHER" id="PTHR46072:SF7">
    <property type="entry name" value="AMIDASE"/>
    <property type="match status" value="1"/>
</dbReference>
<reference evidence="8" key="1">
    <citation type="submission" date="2022-10" db="EMBL/GenBank/DDBJ databases">
        <title>Tapping the CABI collections for fungal endophytes: first genome assemblies for Collariella, Neodidymelliopsis, Ascochyta clinopodiicola, Didymella pomorum, Didymosphaeria variabile, Neocosmospora piperis and Neocucurbitaria cava.</title>
        <authorList>
            <person name="Hill R."/>
        </authorList>
    </citation>
    <scope>NUCLEOTIDE SEQUENCE</scope>
    <source>
        <strain evidence="8">IMI 360193</strain>
    </source>
</reference>
<evidence type="ECO:0000256" key="6">
    <source>
        <dbReference type="PIRSR" id="PIRSR001221-2"/>
    </source>
</evidence>
<dbReference type="Proteomes" id="UP001140562">
    <property type="component" value="Unassembled WGS sequence"/>
</dbReference>
<comment type="similarity">
    <text evidence="2">Belongs to the amidase family.</text>
</comment>
<sequence length="563" mass="62316">MTTSWQDAAAKKREDISALIPKEWRVDNLPSIKEQVDVTDCIKQYLSEEELSITESDAEKIVEKTTSGEWTAEKVTRAFCHRAALAHQSLNCLHEIFFDAAIADAKKLDVYFTENKKPLGPLHGLPISLKDQFHVKDVETTMGYVGWIGTFEGKKGTGKEKVFESEMVRELRASGAVLYCKTSVPHTLMSGETVNNIIDYTLNPKNRNLTSGGSSGGEGALIGIRGSPVGFGTDIGGSIRIPAAFNGLYGLRPSTGRLPYEGMANSMDGQNTVLSVVGPLGTTAGSLRLVSKSLLAQQPWLHDPLVHEIPWRSEEEEEIQQLLQSVGESVPKDKKLVFGVLQTDGVVTPTAPIRRAIELVSKALEAAGHEIFAWSPPSHRVLNDTGFRSWVFDGGRNVREAFALSGEPMAPQVHLYQKEMKEFSATEIAETNVAMRALKKEYMEYWNNTAKETSTGRPVDAVISPLAPWPAARRERYKYYGYSTWVNALDYTSVAFPVTNVDKTIDVKSNDFKAVDEKDQEIQDDYDPEIYDGAHVSLQLVGRRLQEEKILAVAEYVGKLIGK</sequence>
<dbReference type="EMBL" id="JAPEUV010000020">
    <property type="protein sequence ID" value="KAJ4339778.1"/>
    <property type="molecule type" value="Genomic_DNA"/>
</dbReference>
<keyword evidence="4" id="KW-0378">Hydrolase</keyword>
<feature type="domain" description="Amidase" evidence="7">
    <location>
        <begin position="75"/>
        <end position="551"/>
    </location>
</feature>
<dbReference type="SUPFAM" id="SSF75304">
    <property type="entry name" value="Amidase signature (AS) enzymes"/>
    <property type="match status" value="1"/>
</dbReference>
<dbReference type="InterPro" id="IPR020556">
    <property type="entry name" value="Amidase_CS"/>
</dbReference>
<dbReference type="InterPro" id="IPR036928">
    <property type="entry name" value="AS_sf"/>
</dbReference>
<feature type="binding site" evidence="6">
    <location>
        <position position="188"/>
    </location>
    <ligand>
        <name>substrate</name>
    </ligand>
</feature>
<evidence type="ECO:0000256" key="5">
    <source>
        <dbReference type="PIRSR" id="PIRSR001221-1"/>
    </source>
</evidence>
<organism evidence="8 9">
    <name type="scientific">Didymella glomerata</name>
    <dbReference type="NCBI Taxonomy" id="749621"/>
    <lineage>
        <taxon>Eukaryota</taxon>
        <taxon>Fungi</taxon>
        <taxon>Dikarya</taxon>
        <taxon>Ascomycota</taxon>
        <taxon>Pezizomycotina</taxon>
        <taxon>Dothideomycetes</taxon>
        <taxon>Pleosporomycetidae</taxon>
        <taxon>Pleosporales</taxon>
        <taxon>Pleosporineae</taxon>
        <taxon>Didymellaceae</taxon>
        <taxon>Didymella</taxon>
    </lineage>
</organism>
<feature type="active site" description="Charge relay system" evidence="5">
    <location>
        <position position="130"/>
    </location>
</feature>
<dbReference type="PROSITE" id="PS00571">
    <property type="entry name" value="AMIDASES"/>
    <property type="match status" value="1"/>
</dbReference>
<dbReference type="PANTHER" id="PTHR46072">
    <property type="entry name" value="AMIDASE-RELATED-RELATED"/>
    <property type="match status" value="1"/>
</dbReference>
<keyword evidence="9" id="KW-1185">Reference proteome</keyword>
<dbReference type="Pfam" id="PF01425">
    <property type="entry name" value="Amidase"/>
    <property type="match status" value="1"/>
</dbReference>
<evidence type="ECO:0000313" key="8">
    <source>
        <dbReference type="EMBL" id="KAJ4339778.1"/>
    </source>
</evidence>
<dbReference type="GO" id="GO:0004040">
    <property type="term" value="F:amidase activity"/>
    <property type="evidence" value="ECO:0007669"/>
    <property type="project" value="UniProtKB-EC"/>
</dbReference>
<evidence type="ECO:0000259" key="7">
    <source>
        <dbReference type="Pfam" id="PF01425"/>
    </source>
</evidence>
<feature type="binding site" evidence="6">
    <location>
        <position position="214"/>
    </location>
    <ligand>
        <name>substrate</name>
    </ligand>
</feature>
<dbReference type="EC" id="3.5.1.4" evidence="3"/>
<dbReference type="Gene3D" id="3.90.1300.10">
    <property type="entry name" value="Amidase signature (AS) domain"/>
    <property type="match status" value="1"/>
</dbReference>
<evidence type="ECO:0000256" key="1">
    <source>
        <dbReference type="ARBA" id="ARBA00001311"/>
    </source>
</evidence>
<dbReference type="InterPro" id="IPR023631">
    <property type="entry name" value="Amidase_dom"/>
</dbReference>
<gene>
    <name evidence="8" type="ORF">N0V87_002978</name>
</gene>
<evidence type="ECO:0000256" key="2">
    <source>
        <dbReference type="ARBA" id="ARBA00009199"/>
    </source>
</evidence>
<feature type="binding site" evidence="6">
    <location>
        <begin position="235"/>
        <end position="238"/>
    </location>
    <ligand>
        <name>substrate</name>
    </ligand>
</feature>